<feature type="region of interest" description="Disordered" evidence="2">
    <location>
        <begin position="77"/>
        <end position="101"/>
    </location>
</feature>
<name>A0A0B3S2U2_9RHOB</name>
<gene>
    <name evidence="4" type="primary">clpS_2</name>
    <name evidence="1" type="synonym">clpS</name>
    <name evidence="4" type="ORF">OA50_02300</name>
</gene>
<comment type="subunit">
    <text evidence="1">Binds to the N-terminal domain of the chaperone ClpA.</text>
</comment>
<dbReference type="OrthoDB" id="9796121at2"/>
<feature type="domain" description="Adaptor protein ClpS core" evidence="3">
    <location>
        <begin position="18"/>
        <end position="96"/>
    </location>
</feature>
<dbReference type="EMBL" id="JSUQ01000008">
    <property type="protein sequence ID" value="KHQ53273.1"/>
    <property type="molecule type" value="Genomic_DNA"/>
</dbReference>
<dbReference type="FunFam" id="3.30.1390.10:FF:000002">
    <property type="entry name" value="ATP-dependent Clp protease adapter protein ClpS"/>
    <property type="match status" value="1"/>
</dbReference>
<keyword evidence="4" id="KW-0378">Hydrolase</keyword>
<dbReference type="Pfam" id="PF02617">
    <property type="entry name" value="ClpS"/>
    <property type="match status" value="1"/>
</dbReference>
<dbReference type="InterPro" id="IPR003769">
    <property type="entry name" value="ClpS_core"/>
</dbReference>
<dbReference type="PANTHER" id="PTHR33473">
    <property type="entry name" value="ATP-DEPENDENT CLP PROTEASE ADAPTER PROTEIN CLPS1, CHLOROPLASTIC"/>
    <property type="match status" value="1"/>
</dbReference>
<dbReference type="RefSeq" id="WP_043141138.1">
    <property type="nucleotide sequence ID" value="NZ_JAHVJH010000014.1"/>
</dbReference>
<dbReference type="InterPro" id="IPR022935">
    <property type="entry name" value="ClpS"/>
</dbReference>
<protein>
    <recommendedName>
        <fullName evidence="1">ATP-dependent Clp protease adapter protein ClpS</fullName>
    </recommendedName>
</protein>
<comment type="caution">
    <text evidence="4">The sequence shown here is derived from an EMBL/GenBank/DDBJ whole genome shotgun (WGS) entry which is preliminary data.</text>
</comment>
<dbReference type="NCBIfam" id="NF009564">
    <property type="entry name" value="PRK13019.1-4"/>
    <property type="match status" value="1"/>
</dbReference>
<dbReference type="GO" id="GO:0006508">
    <property type="term" value="P:proteolysis"/>
    <property type="evidence" value="ECO:0007669"/>
    <property type="project" value="UniProtKB-UniRule"/>
</dbReference>
<keyword evidence="4" id="KW-0645">Protease</keyword>
<sequence length="101" mass="11230">MSGIAAPPKTEKKTRTERPRLYKVILLNDDFTPRDFVVEVLKGIFRMTESEALGVMLTAHRRGASVVAVFTREVAETKAQQGNDAGQSAGYPLTFTTEREE</sequence>
<dbReference type="PANTHER" id="PTHR33473:SF19">
    <property type="entry name" value="ATP-DEPENDENT CLP PROTEASE ADAPTER PROTEIN CLPS"/>
    <property type="match status" value="1"/>
</dbReference>
<accession>A0A0B3S2U2</accession>
<dbReference type="SUPFAM" id="SSF54736">
    <property type="entry name" value="ClpS-like"/>
    <property type="match status" value="1"/>
</dbReference>
<reference evidence="4 5" key="1">
    <citation type="submission" date="2014-10" db="EMBL/GenBank/DDBJ databases">
        <title>Genome sequence of Ponticoccus sp. strain UMTAT08 isolated from clonal culture of toxic dinoflagellate Alexandrium tamiyavanichii.</title>
        <authorList>
            <person name="Gan H.Y."/>
            <person name="Muhd D.-D."/>
            <person name="Mohd Noor M.E."/>
            <person name="Yeong Y.S."/>
            <person name="Usup G."/>
        </authorList>
    </citation>
    <scope>NUCLEOTIDE SEQUENCE [LARGE SCALE GENOMIC DNA]</scope>
    <source>
        <strain evidence="4 5">UMTAT08</strain>
    </source>
</reference>
<accession>A0A225QEW8</accession>
<comment type="similarity">
    <text evidence="1">Belongs to the ClpS family.</text>
</comment>
<dbReference type="AlphaFoldDB" id="A0A0B3S2U2"/>
<dbReference type="Gene3D" id="3.30.1390.10">
    <property type="match status" value="1"/>
</dbReference>
<dbReference type="GO" id="GO:0008233">
    <property type="term" value="F:peptidase activity"/>
    <property type="evidence" value="ECO:0007669"/>
    <property type="project" value="UniProtKB-KW"/>
</dbReference>
<keyword evidence="5" id="KW-1185">Reference proteome</keyword>
<comment type="function">
    <text evidence="1">Involved in the modulation of the specificity of the ClpAP-mediated ATP-dependent protein degradation.</text>
</comment>
<evidence type="ECO:0000313" key="4">
    <source>
        <dbReference type="EMBL" id="KHQ53273.1"/>
    </source>
</evidence>
<dbReference type="InterPro" id="IPR014719">
    <property type="entry name" value="Ribosomal_bL12_C/ClpS-like"/>
</dbReference>
<evidence type="ECO:0000313" key="5">
    <source>
        <dbReference type="Proteomes" id="UP000030960"/>
    </source>
</evidence>
<proteinExistence type="inferred from homology"/>
<dbReference type="STRING" id="561184.SAMN05216376_11484"/>
<dbReference type="HAMAP" id="MF_00302">
    <property type="entry name" value="ClpS"/>
    <property type="match status" value="1"/>
</dbReference>
<evidence type="ECO:0000259" key="3">
    <source>
        <dbReference type="Pfam" id="PF02617"/>
    </source>
</evidence>
<dbReference type="GO" id="GO:0030163">
    <property type="term" value="P:protein catabolic process"/>
    <property type="evidence" value="ECO:0007669"/>
    <property type="project" value="InterPro"/>
</dbReference>
<organism evidence="4 5">
    <name type="scientific">Mameliella alba</name>
    <dbReference type="NCBI Taxonomy" id="561184"/>
    <lineage>
        <taxon>Bacteria</taxon>
        <taxon>Pseudomonadati</taxon>
        <taxon>Pseudomonadota</taxon>
        <taxon>Alphaproteobacteria</taxon>
        <taxon>Rhodobacterales</taxon>
        <taxon>Roseobacteraceae</taxon>
        <taxon>Mameliella</taxon>
    </lineage>
</organism>
<evidence type="ECO:0000256" key="1">
    <source>
        <dbReference type="HAMAP-Rule" id="MF_00302"/>
    </source>
</evidence>
<evidence type="ECO:0000256" key="2">
    <source>
        <dbReference type="SAM" id="MobiDB-lite"/>
    </source>
</evidence>
<dbReference type="Proteomes" id="UP000030960">
    <property type="component" value="Unassembled WGS sequence"/>
</dbReference>
<dbReference type="PATRIC" id="fig|1515334.3.peg.2318"/>